<dbReference type="Gene3D" id="3.40.50.300">
    <property type="entry name" value="P-loop containing nucleotide triphosphate hydrolases"/>
    <property type="match status" value="1"/>
</dbReference>
<dbReference type="STRING" id="1173701.A0A066XCU1"/>
<dbReference type="eggNOG" id="ENOG502RK3W">
    <property type="taxonomic scope" value="Eukaryota"/>
</dbReference>
<name>A0A066XCU1_COLSU</name>
<dbReference type="InterPro" id="IPR027417">
    <property type="entry name" value="P-loop_NTPase"/>
</dbReference>
<dbReference type="Proteomes" id="UP000027238">
    <property type="component" value="Unassembled WGS sequence"/>
</dbReference>
<proteinExistence type="predicted"/>
<evidence type="ECO:0000313" key="1">
    <source>
        <dbReference type="EMBL" id="KDN65469.1"/>
    </source>
</evidence>
<dbReference type="EMBL" id="JMSE01001029">
    <property type="protein sequence ID" value="KDN65469.1"/>
    <property type="molecule type" value="Genomic_DNA"/>
</dbReference>
<comment type="caution">
    <text evidence="1">The sequence shown here is derived from an EMBL/GenBank/DDBJ whole genome shotgun (WGS) entry which is preliminary data.</text>
</comment>
<dbReference type="AlphaFoldDB" id="A0A066XCU1"/>
<accession>A0A066XCU1</accession>
<reference evidence="2" key="1">
    <citation type="journal article" date="2014" name="Genome Announc.">
        <title>Draft genome sequence of Colletotrichum sublineola, a destructive pathogen of cultivated sorghum.</title>
        <authorList>
            <person name="Baroncelli R."/>
            <person name="Sanz-Martin J.M."/>
            <person name="Rech G.E."/>
            <person name="Sukno S.A."/>
            <person name="Thon M.R."/>
        </authorList>
    </citation>
    <scope>NUCLEOTIDE SEQUENCE [LARGE SCALE GENOMIC DNA]</scope>
    <source>
        <strain evidence="2">TX430BB</strain>
    </source>
</reference>
<dbReference type="OrthoDB" id="415706at2759"/>
<keyword evidence="2" id="KW-1185">Reference proteome</keyword>
<evidence type="ECO:0000313" key="2">
    <source>
        <dbReference type="Proteomes" id="UP000027238"/>
    </source>
</evidence>
<protein>
    <submittedName>
        <fullName evidence="1">Uncharacterized protein</fullName>
    </submittedName>
</protein>
<organism evidence="1 2">
    <name type="scientific">Colletotrichum sublineola</name>
    <name type="common">Sorghum anthracnose fungus</name>
    <dbReference type="NCBI Taxonomy" id="1173701"/>
    <lineage>
        <taxon>Eukaryota</taxon>
        <taxon>Fungi</taxon>
        <taxon>Dikarya</taxon>
        <taxon>Ascomycota</taxon>
        <taxon>Pezizomycotina</taxon>
        <taxon>Sordariomycetes</taxon>
        <taxon>Hypocreomycetidae</taxon>
        <taxon>Glomerellales</taxon>
        <taxon>Glomerellaceae</taxon>
        <taxon>Colletotrichum</taxon>
        <taxon>Colletotrichum graminicola species complex</taxon>
    </lineage>
</organism>
<gene>
    <name evidence="1" type="ORF">CSUB01_05515</name>
</gene>
<dbReference type="HOGENOM" id="CLU_384486_0_0_1"/>
<sequence>MSNGLQNREEALAALGELRSLGLDEIGVPSFVLCGSATGKLEVMEAISGIRFPHEFARNQLPIEFDFYHTASTSGIKISFRPPFEENSISKESGSVADKKKPCNWLALAEILQAIHVKTRQHELNNTRMIRDAYGNAPMTAIKIEIFGPDQRNLRVIDFPLPSWTTFLFGEEDAFAPRHSPQATINVAYSSTISQQGTELAEEIDPGGNHIFAFVTVSQTNSAEMTEDLERKLRLGWRIIHKFWGTETSFCENDDELLKQPIWSTLNLTQLGARVFRLRLEDLLLDKFLAHLPGIIQNLEKDVRLGLFGRGFQGPSQIEDASSDRCFASTTISKEFSLLMRAAVSGDYSNPFFNDNDLPARTARKRLRSNIQRILSLFEKAMQRQREVIPEAEELKETESMVNSSWNSGLPGMLSSTVVSDLLISRFRPLERIVHNTSTDIVFSVRECFTEILNYVIWTRRLEGPSHDVEKALQTVIKEFRNKVDELMRPYRYSSRLMYNPNIIHRVLRMQDCRHKRNSEDRVWAAGRNRTEANCKGGCVKSVTCDAWKNLHRQACELASDYTKAYYEDALQKLTSNFVLYAVEECLLLKLTTTFEAEQTSKAFEKLINHEGDEAGIITCRSSHLQPEHGARLKTAIETLRRVQATATSSLGRTATSALGNARSGWTDNILTKDINISSRWIVPETFVIGGIAAHSLHLVQWFSGMFASSCEPIMPNTI</sequence>